<feature type="domain" description="PPC" evidence="1">
    <location>
        <begin position="1"/>
        <end position="129"/>
    </location>
</feature>
<dbReference type="PANTHER" id="PTHR34988:SF1">
    <property type="entry name" value="DNA-BINDING PROTEIN"/>
    <property type="match status" value="1"/>
</dbReference>
<accession>A0A225DQC6</accession>
<keyword evidence="3" id="KW-1185">Reference proteome</keyword>
<evidence type="ECO:0000313" key="2">
    <source>
        <dbReference type="EMBL" id="OWK43293.1"/>
    </source>
</evidence>
<dbReference type="RefSeq" id="WP_088254161.1">
    <property type="nucleotide sequence ID" value="NZ_NIDE01000004.1"/>
</dbReference>
<dbReference type="CDD" id="cd11378">
    <property type="entry name" value="DUF296"/>
    <property type="match status" value="1"/>
</dbReference>
<dbReference type="AlphaFoldDB" id="A0A225DQC6"/>
<gene>
    <name evidence="2" type="ORF">FRUB_02892</name>
</gene>
<comment type="caution">
    <text evidence="2">The sequence shown here is derived from an EMBL/GenBank/DDBJ whole genome shotgun (WGS) entry which is preliminary data.</text>
</comment>
<evidence type="ECO:0000313" key="3">
    <source>
        <dbReference type="Proteomes" id="UP000214646"/>
    </source>
</evidence>
<dbReference type="PANTHER" id="PTHR34988">
    <property type="entry name" value="PROTEIN, PUTATIVE-RELATED"/>
    <property type="match status" value="1"/>
</dbReference>
<dbReference type="Proteomes" id="UP000214646">
    <property type="component" value="Unassembled WGS sequence"/>
</dbReference>
<proteinExistence type="predicted"/>
<dbReference type="Gene3D" id="3.30.1330.80">
    <property type="entry name" value="Hypothetical protein, similar to alpha- acetolactate decarboxylase, domain 2"/>
    <property type="match status" value="1"/>
</dbReference>
<dbReference type="PROSITE" id="PS51742">
    <property type="entry name" value="PPC"/>
    <property type="match status" value="1"/>
</dbReference>
<name>A0A225DQC6_9BACT</name>
<protein>
    <recommendedName>
        <fullName evidence="1">PPC domain-containing protein</fullName>
    </recommendedName>
</protein>
<reference evidence="3" key="1">
    <citation type="submission" date="2017-06" db="EMBL/GenBank/DDBJ databases">
        <title>Genome analysis of Fimbriiglobus ruber SP5, the first member of the order Planctomycetales with confirmed chitinolytic capability.</title>
        <authorList>
            <person name="Ravin N.V."/>
            <person name="Rakitin A.L."/>
            <person name="Ivanova A.A."/>
            <person name="Beletsky A.V."/>
            <person name="Kulichevskaya I.S."/>
            <person name="Mardanov A.V."/>
            <person name="Dedysh S.N."/>
        </authorList>
    </citation>
    <scope>NUCLEOTIDE SEQUENCE [LARGE SCALE GENOMIC DNA]</scope>
    <source>
        <strain evidence="3">SP5</strain>
    </source>
</reference>
<dbReference type="InterPro" id="IPR005175">
    <property type="entry name" value="PPC_dom"/>
</dbReference>
<dbReference type="EMBL" id="NIDE01000004">
    <property type="protein sequence ID" value="OWK43293.1"/>
    <property type="molecule type" value="Genomic_DNA"/>
</dbReference>
<dbReference type="Pfam" id="PF03479">
    <property type="entry name" value="PCC"/>
    <property type="match status" value="1"/>
</dbReference>
<evidence type="ECO:0000259" key="1">
    <source>
        <dbReference type="PROSITE" id="PS51742"/>
    </source>
</evidence>
<sequence length="140" mass="14947">MKTHAFRLSPGQDLKRELVAFAQRAKIRAGVVLTCVGSLKTTVLRYANRSETATRDGHFEIVSLVGTLAHDGAHLHLCATDGDGTAFGGHLADGCVIYTTAEVVVGELDGWVFAREPDAATGFRELVVRPRVDEVGSRGG</sequence>
<dbReference type="SUPFAM" id="SSF117856">
    <property type="entry name" value="AF0104/ALDC/Ptd012-like"/>
    <property type="match status" value="1"/>
</dbReference>
<dbReference type="OrthoDB" id="552202at2"/>
<organism evidence="2 3">
    <name type="scientific">Fimbriiglobus ruber</name>
    <dbReference type="NCBI Taxonomy" id="1908690"/>
    <lineage>
        <taxon>Bacteria</taxon>
        <taxon>Pseudomonadati</taxon>
        <taxon>Planctomycetota</taxon>
        <taxon>Planctomycetia</taxon>
        <taxon>Gemmatales</taxon>
        <taxon>Gemmataceae</taxon>
        <taxon>Fimbriiglobus</taxon>
    </lineage>
</organism>